<dbReference type="RefSeq" id="WP_256197400.1">
    <property type="nucleotide sequence ID" value="NZ_JANGCH010000003.1"/>
</dbReference>
<evidence type="ECO:0000313" key="1">
    <source>
        <dbReference type="EMBL" id="MCQ5121166.1"/>
    </source>
</evidence>
<evidence type="ECO:0000313" key="2">
    <source>
        <dbReference type="Proteomes" id="UP001524435"/>
    </source>
</evidence>
<gene>
    <name evidence="1" type="ORF">NE663_02670</name>
</gene>
<accession>A0ABT1SIV7</accession>
<protein>
    <submittedName>
        <fullName evidence="1">Uncharacterized protein</fullName>
    </submittedName>
</protein>
<comment type="caution">
    <text evidence="1">The sequence shown here is derived from an EMBL/GenBank/DDBJ whole genome shotgun (WGS) entry which is preliminary data.</text>
</comment>
<keyword evidence="2" id="KW-1185">Reference proteome</keyword>
<sequence>MQKKRIEYLTENNLVSFDKHYTEYQFHYEMFCLNCYCEQLFQRKFFEYLEQHPDANRKQITKKKKEIKDEIIEIYLLQPQEVIYNGKELEITK</sequence>
<reference evidence="1 2" key="1">
    <citation type="submission" date="2022-06" db="EMBL/GenBank/DDBJ databases">
        <title>Isolation of gut microbiota from human fecal samples.</title>
        <authorList>
            <person name="Pamer E.G."/>
            <person name="Barat B."/>
            <person name="Waligurski E."/>
            <person name="Medina S."/>
            <person name="Paddock L."/>
            <person name="Mostad J."/>
        </authorList>
    </citation>
    <scope>NUCLEOTIDE SEQUENCE [LARGE SCALE GENOMIC DNA]</scope>
    <source>
        <strain evidence="1 2">DFI.6.1</strain>
    </source>
</reference>
<dbReference type="EMBL" id="JANGCH010000003">
    <property type="protein sequence ID" value="MCQ5121166.1"/>
    <property type="molecule type" value="Genomic_DNA"/>
</dbReference>
<organism evidence="1 2">
    <name type="scientific">Massilicoli timonensis</name>
    <dbReference type="NCBI Taxonomy" id="2015901"/>
    <lineage>
        <taxon>Bacteria</taxon>
        <taxon>Bacillati</taxon>
        <taxon>Bacillota</taxon>
        <taxon>Erysipelotrichia</taxon>
        <taxon>Erysipelotrichales</taxon>
        <taxon>Erysipelotrichaceae</taxon>
        <taxon>Massilicoli</taxon>
    </lineage>
</organism>
<dbReference type="Proteomes" id="UP001524435">
    <property type="component" value="Unassembled WGS sequence"/>
</dbReference>
<proteinExistence type="predicted"/>
<name>A0ABT1SIV7_9FIRM</name>